<dbReference type="InterPro" id="IPR051396">
    <property type="entry name" value="Bact_Antivir_Def_Nuclease"/>
</dbReference>
<dbReference type="PROSITE" id="PS50893">
    <property type="entry name" value="ABC_TRANSPORTER_2"/>
    <property type="match status" value="1"/>
</dbReference>
<dbReference type="Gene3D" id="3.40.50.300">
    <property type="entry name" value="P-loop containing nucleotide triphosphate hydrolases"/>
    <property type="match status" value="1"/>
</dbReference>
<dbReference type="InterPro" id="IPR003593">
    <property type="entry name" value="AAA+_ATPase"/>
</dbReference>
<dbReference type="InterPro" id="IPR003959">
    <property type="entry name" value="ATPase_AAA_core"/>
</dbReference>
<dbReference type="InterPro" id="IPR003439">
    <property type="entry name" value="ABC_transporter-like_ATP-bd"/>
</dbReference>
<sequence>MGNLVNEAGAVAESASLKSIEEITPTLALVESHPLVSEGPRADKADEELQPAPANALDITDTRSTKARRWTPLESITVHNFKATEEAIIPVGRVTILVGPNGCGKSSVLQAIHWAARAASYVLPKNTKEMISFERLDYVPSSEPLKTLHKSELKSDSSSTPVEVVFSHQPVGEEAIQTTVRIRAARNRGGITAYMDGGGAVTPYKQRFQFITAYIPGLAGLSEKETILAQPTLRRQAASGDAGGVLRNILLNLRSRKTGESDDTGGRERLRRLNDLVNEVHPGVSIDVSFDEREDYHISASLLTEGLAGQQCPLETAATGFLQVVQIFAYLILFEPKVMLIDEPDAHLHPDKQERLIEALERAATTYDTQVILTTHSPHIVRAASPSVKLVWMKNGRVQTEDDNAIRRMLGWGGLDKSALFFVEDENDKPLRAILRQWPDISRQVAVCRCFGIDNLPRDKLLKGLLVDGELKVNAIIHRDGDFMTDEESEKWKESFQTDGVFPWVTAGSDMEGYFSTASYLSALFGIPLDEAENWRVEAANSVGGARDAFLSKRQTIVRAIWPNGGSPNAEAMWDEAGGKSPSTVKGKKLHSALKGVAKKYRKDDKLLDAFTIPEGFVVAEDLREIIEEAIKDS</sequence>
<evidence type="ECO:0000256" key="2">
    <source>
        <dbReference type="ARBA" id="ARBA00022840"/>
    </source>
</evidence>
<keyword evidence="1" id="KW-0547">Nucleotide-binding</keyword>
<dbReference type="Proteomes" id="UP000654452">
    <property type="component" value="Unassembled WGS sequence"/>
</dbReference>
<evidence type="ECO:0000256" key="3">
    <source>
        <dbReference type="SAM" id="MobiDB-lite"/>
    </source>
</evidence>
<dbReference type="SUPFAM" id="SSF52540">
    <property type="entry name" value="P-loop containing nucleoside triphosphate hydrolases"/>
    <property type="match status" value="1"/>
</dbReference>
<comment type="caution">
    <text evidence="5">The sequence shown here is derived from an EMBL/GenBank/DDBJ whole genome shotgun (WGS) entry which is preliminary data.</text>
</comment>
<organism evidence="5 6">
    <name type="scientific">Azospirillum aestuarii</name>
    <dbReference type="NCBI Taxonomy" id="2802052"/>
    <lineage>
        <taxon>Bacteria</taxon>
        <taxon>Pseudomonadati</taxon>
        <taxon>Pseudomonadota</taxon>
        <taxon>Alphaproteobacteria</taxon>
        <taxon>Rhodospirillales</taxon>
        <taxon>Azospirillaceae</taxon>
        <taxon>Azospirillum</taxon>
    </lineage>
</organism>
<dbReference type="SMART" id="SM00382">
    <property type="entry name" value="AAA"/>
    <property type="match status" value="1"/>
</dbReference>
<proteinExistence type="predicted"/>
<dbReference type="RefSeq" id="WP_200485946.1">
    <property type="nucleotide sequence ID" value="NZ_JAEPIV010000011.1"/>
</dbReference>
<dbReference type="EMBL" id="JAEPIV010000011">
    <property type="protein sequence ID" value="MBK4720970.1"/>
    <property type="molecule type" value="Genomic_DNA"/>
</dbReference>
<dbReference type="CDD" id="cd00267">
    <property type="entry name" value="ABC_ATPase"/>
    <property type="match status" value="1"/>
</dbReference>
<keyword evidence="2" id="KW-0067">ATP-binding</keyword>
<dbReference type="Pfam" id="PF13304">
    <property type="entry name" value="AAA_21"/>
    <property type="match status" value="1"/>
</dbReference>
<protein>
    <submittedName>
        <fullName evidence="5">AAA family ATPase</fullName>
    </submittedName>
</protein>
<dbReference type="InterPro" id="IPR041685">
    <property type="entry name" value="AAA_GajA/Old/RecF-like"/>
</dbReference>
<keyword evidence="6" id="KW-1185">Reference proteome</keyword>
<evidence type="ECO:0000313" key="5">
    <source>
        <dbReference type="EMBL" id="MBK4720970.1"/>
    </source>
</evidence>
<gene>
    <name evidence="5" type="ORF">JJL56_19085</name>
</gene>
<reference evidence="5 6" key="1">
    <citation type="submission" date="2021-01" db="EMBL/GenBank/DDBJ databases">
        <title>Azospirillum sp. YIM DDC1 draft genome.</title>
        <authorList>
            <person name="Wang Y.-X."/>
        </authorList>
    </citation>
    <scope>NUCLEOTIDE SEQUENCE [LARGE SCALE GENOMIC DNA]</scope>
    <source>
        <strain evidence="5 6">YIM DDC1</strain>
    </source>
</reference>
<dbReference type="PANTHER" id="PTHR43581:SF2">
    <property type="entry name" value="EXCINUCLEASE ATPASE SUBUNIT"/>
    <property type="match status" value="1"/>
</dbReference>
<evidence type="ECO:0000259" key="4">
    <source>
        <dbReference type="PROSITE" id="PS50893"/>
    </source>
</evidence>
<evidence type="ECO:0000256" key="1">
    <source>
        <dbReference type="ARBA" id="ARBA00022741"/>
    </source>
</evidence>
<feature type="region of interest" description="Disordered" evidence="3">
    <location>
        <begin position="31"/>
        <end position="54"/>
    </location>
</feature>
<name>A0ABS1I1L3_9PROT</name>
<evidence type="ECO:0000313" key="6">
    <source>
        <dbReference type="Proteomes" id="UP000654452"/>
    </source>
</evidence>
<feature type="domain" description="ABC transporter" evidence="4">
    <location>
        <begin position="57"/>
        <end position="420"/>
    </location>
</feature>
<dbReference type="Pfam" id="PF13175">
    <property type="entry name" value="AAA_15"/>
    <property type="match status" value="1"/>
</dbReference>
<accession>A0ABS1I1L3</accession>
<dbReference type="InterPro" id="IPR027417">
    <property type="entry name" value="P-loop_NTPase"/>
</dbReference>
<dbReference type="PANTHER" id="PTHR43581">
    <property type="entry name" value="ATP/GTP PHOSPHATASE"/>
    <property type="match status" value="1"/>
</dbReference>